<dbReference type="Proteomes" id="UP000192660">
    <property type="component" value="Unassembled WGS sequence"/>
</dbReference>
<keyword evidence="8" id="KW-1185">Reference proteome</keyword>
<organism evidence="7 8">
    <name type="scientific">Sulfobacillus thermosulfidooxidans (strain DSM 9293 / VKM B-1269 / AT-1)</name>
    <dbReference type="NCBI Taxonomy" id="929705"/>
    <lineage>
        <taxon>Bacteria</taxon>
        <taxon>Bacillati</taxon>
        <taxon>Bacillota</taxon>
        <taxon>Clostridia</taxon>
        <taxon>Eubacteriales</taxon>
        <taxon>Clostridiales Family XVII. Incertae Sedis</taxon>
        <taxon>Sulfobacillus</taxon>
    </lineage>
</organism>
<dbReference type="InterPro" id="IPR037046">
    <property type="entry name" value="AlkA_N_sf"/>
</dbReference>
<dbReference type="Gene3D" id="1.10.340.30">
    <property type="entry name" value="Hypothetical protein, domain 2"/>
    <property type="match status" value="1"/>
</dbReference>
<evidence type="ECO:0000313" key="8">
    <source>
        <dbReference type="Proteomes" id="UP000192660"/>
    </source>
</evidence>
<feature type="domain" description="DNA-3-methyladenine glycosylase AlkA N-terminal" evidence="6">
    <location>
        <begin position="5"/>
        <end position="126"/>
    </location>
</feature>
<evidence type="ECO:0000256" key="4">
    <source>
        <dbReference type="ARBA" id="ARBA00023204"/>
    </source>
</evidence>
<dbReference type="InterPro" id="IPR010316">
    <property type="entry name" value="AlkA_N"/>
</dbReference>
<dbReference type="OrthoDB" id="9785929at2"/>
<dbReference type="Gene3D" id="3.30.310.20">
    <property type="entry name" value="DNA-3-methyladenine glycosylase AlkA, N-terminal domain"/>
    <property type="match status" value="1"/>
</dbReference>
<dbReference type="PANTHER" id="PTHR43003">
    <property type="entry name" value="DNA-3-METHYLADENINE GLYCOSYLASE"/>
    <property type="match status" value="1"/>
</dbReference>
<dbReference type="SUPFAM" id="SSF48150">
    <property type="entry name" value="DNA-glycosylase"/>
    <property type="match status" value="1"/>
</dbReference>
<dbReference type="GO" id="GO:0006285">
    <property type="term" value="P:base-excision repair, AP site formation"/>
    <property type="evidence" value="ECO:0007669"/>
    <property type="project" value="TreeGrafter"/>
</dbReference>
<evidence type="ECO:0000259" key="6">
    <source>
        <dbReference type="SMART" id="SM01009"/>
    </source>
</evidence>
<evidence type="ECO:0000256" key="2">
    <source>
        <dbReference type="ARBA" id="ARBA00012000"/>
    </source>
</evidence>
<evidence type="ECO:0000313" key="7">
    <source>
        <dbReference type="EMBL" id="SMC05611.1"/>
    </source>
</evidence>
<dbReference type="SMART" id="SM00478">
    <property type="entry name" value="ENDO3c"/>
    <property type="match status" value="1"/>
</dbReference>
<name>A0A1W1WH30_SULTA</name>
<evidence type="ECO:0000256" key="1">
    <source>
        <dbReference type="ARBA" id="ARBA00000086"/>
    </source>
</evidence>
<protein>
    <recommendedName>
        <fullName evidence="2">DNA-3-methyladenine glycosylase II</fullName>
        <ecNumber evidence="2">3.2.2.21</ecNumber>
    </recommendedName>
</protein>
<keyword evidence="4" id="KW-0234">DNA repair</keyword>
<keyword evidence="3" id="KW-0227">DNA damage</keyword>
<dbReference type="GO" id="GO:0032993">
    <property type="term" value="C:protein-DNA complex"/>
    <property type="evidence" value="ECO:0007669"/>
    <property type="project" value="TreeGrafter"/>
</dbReference>
<evidence type="ECO:0000256" key="3">
    <source>
        <dbReference type="ARBA" id="ARBA00022763"/>
    </source>
</evidence>
<dbReference type="PANTHER" id="PTHR43003:SF5">
    <property type="entry name" value="DNA-3-METHYLADENINE GLYCOSYLASE"/>
    <property type="match status" value="1"/>
</dbReference>
<dbReference type="InterPro" id="IPR003265">
    <property type="entry name" value="HhH-GPD_domain"/>
</dbReference>
<dbReference type="InterPro" id="IPR011257">
    <property type="entry name" value="DNA_glycosylase"/>
</dbReference>
<comment type="catalytic activity">
    <reaction evidence="1">
        <text>Hydrolysis of alkylated DNA, releasing 3-methyladenine, 3-methylguanine, 7-methylguanine and 7-methyladenine.</text>
        <dbReference type="EC" id="3.2.2.21"/>
    </reaction>
</comment>
<evidence type="ECO:0000259" key="5">
    <source>
        <dbReference type="SMART" id="SM00478"/>
    </source>
</evidence>
<accession>A0A1W1WH30</accession>
<dbReference type="GO" id="GO:0008725">
    <property type="term" value="F:DNA-3-methyladenine glycosylase activity"/>
    <property type="evidence" value="ECO:0007669"/>
    <property type="project" value="TreeGrafter"/>
</dbReference>
<dbReference type="GO" id="GO:0032131">
    <property type="term" value="F:alkylated DNA binding"/>
    <property type="evidence" value="ECO:0007669"/>
    <property type="project" value="TreeGrafter"/>
</dbReference>
<dbReference type="EC" id="3.2.2.21" evidence="2"/>
<dbReference type="AlphaFoldDB" id="A0A1W1WH30"/>
<feature type="domain" description="HhH-GPD" evidence="5">
    <location>
        <begin position="136"/>
        <end position="303"/>
    </location>
</feature>
<dbReference type="GO" id="GO:0006307">
    <property type="term" value="P:DNA alkylation repair"/>
    <property type="evidence" value="ECO:0007669"/>
    <property type="project" value="TreeGrafter"/>
</dbReference>
<gene>
    <name evidence="7" type="ORF">SAMN00768000_2344</name>
</gene>
<dbReference type="RefSeq" id="WP_084661641.1">
    <property type="nucleotide sequence ID" value="NZ_FWWY01000001.1"/>
</dbReference>
<proteinExistence type="predicted"/>
<sequence length="322" mass="35099">MNRHTVSLTPCGAYGFGLVLAYLRTSPSAIVERLHEHGFQRALDISSGVVVEVARENLLSEEPLTLTIWGETLSSSLVKVVVAHMRRMLVLDVDGAGVETHLSTRDPALGSYVQRHRGFRPILLGSPWEALLWAVAGQLIGVEQARVIKQRLVDRGGRTVTVGGELGRSFPLPPEPSWVITQGIDALRAIGFSQTKARAIYAAADAIHDGTLDLKPTLSAADAAAALAQLEAIPGIGPWTTAIVALRGFGHLEVLPDGDSGLQSFVGRHANPRRRLTRDELRAWGERWVPYGGWATYFWWLQLQAEAMVRRAVALDEGRDSV</sequence>
<dbReference type="GO" id="GO:0005737">
    <property type="term" value="C:cytoplasm"/>
    <property type="evidence" value="ECO:0007669"/>
    <property type="project" value="TreeGrafter"/>
</dbReference>
<dbReference type="EMBL" id="FWWY01000001">
    <property type="protein sequence ID" value="SMC05611.1"/>
    <property type="molecule type" value="Genomic_DNA"/>
</dbReference>
<dbReference type="InterPro" id="IPR051912">
    <property type="entry name" value="Alkylbase_DNA_Glycosylase/TA"/>
</dbReference>
<dbReference type="SMART" id="SM01009">
    <property type="entry name" value="AlkA_N"/>
    <property type="match status" value="1"/>
</dbReference>
<dbReference type="GO" id="GO:0043916">
    <property type="term" value="F:DNA-7-methylguanine glycosylase activity"/>
    <property type="evidence" value="ECO:0007669"/>
    <property type="project" value="TreeGrafter"/>
</dbReference>
<reference evidence="8" key="1">
    <citation type="submission" date="2017-04" db="EMBL/GenBank/DDBJ databases">
        <authorList>
            <person name="Varghese N."/>
            <person name="Submissions S."/>
        </authorList>
    </citation>
    <scope>NUCLEOTIDE SEQUENCE [LARGE SCALE GENOMIC DNA]</scope>
    <source>
        <strain evidence="8">DSM 9293</strain>
    </source>
</reference>